<reference evidence="2" key="2">
    <citation type="submission" date="2017-02" db="UniProtKB">
        <authorList>
            <consortium name="WormBaseParasite"/>
        </authorList>
    </citation>
    <scope>IDENTIFICATION</scope>
</reference>
<organism evidence="1 2">
    <name type="scientific">Angiostrongylus cantonensis</name>
    <name type="common">Rat lungworm</name>
    <dbReference type="NCBI Taxonomy" id="6313"/>
    <lineage>
        <taxon>Eukaryota</taxon>
        <taxon>Metazoa</taxon>
        <taxon>Ecdysozoa</taxon>
        <taxon>Nematoda</taxon>
        <taxon>Chromadorea</taxon>
        <taxon>Rhabditida</taxon>
        <taxon>Rhabditina</taxon>
        <taxon>Rhabditomorpha</taxon>
        <taxon>Strongyloidea</taxon>
        <taxon>Metastrongylidae</taxon>
        <taxon>Angiostrongylus</taxon>
    </lineage>
</organism>
<dbReference type="WBParaSite" id="ACAC_0001004301-mRNA-1">
    <property type="protein sequence ID" value="ACAC_0001004301-mRNA-1"/>
    <property type="gene ID" value="ACAC_0001004301"/>
</dbReference>
<proteinExistence type="predicted"/>
<dbReference type="AlphaFoldDB" id="A0A0K0DG75"/>
<protein>
    <submittedName>
        <fullName evidence="2">IS5/IS1182 family transposase</fullName>
    </submittedName>
</protein>
<dbReference type="Proteomes" id="UP000035642">
    <property type="component" value="Unassembled WGS sequence"/>
</dbReference>
<sequence>LALLHRGFDWLKNRACTGARNELSFYRLRFCFTHLGKIYPKPCL</sequence>
<evidence type="ECO:0000313" key="2">
    <source>
        <dbReference type="WBParaSite" id="ACAC_0001004301-mRNA-1"/>
    </source>
</evidence>
<evidence type="ECO:0000313" key="1">
    <source>
        <dbReference type="Proteomes" id="UP000035642"/>
    </source>
</evidence>
<reference evidence="1" key="1">
    <citation type="submission" date="2012-09" db="EMBL/GenBank/DDBJ databases">
        <authorList>
            <person name="Martin A.A."/>
        </authorList>
    </citation>
    <scope>NUCLEOTIDE SEQUENCE</scope>
</reference>
<accession>A0A0K0DG75</accession>
<name>A0A0K0DG75_ANGCA</name>
<keyword evidence="1" id="KW-1185">Reference proteome</keyword>